<proteinExistence type="inferred from homology"/>
<dbReference type="OrthoDB" id="1099849at2"/>
<dbReference type="Gene3D" id="1.10.1740.10">
    <property type="match status" value="1"/>
</dbReference>
<dbReference type="EMBL" id="WQLW01000004">
    <property type="protein sequence ID" value="MVO08863.1"/>
    <property type="molecule type" value="Genomic_DNA"/>
</dbReference>
<dbReference type="Gene3D" id="1.10.10.10">
    <property type="entry name" value="Winged helix-like DNA-binding domain superfamily/Winged helix DNA-binding domain"/>
    <property type="match status" value="1"/>
</dbReference>
<gene>
    <name evidence="6" type="ORF">GOQ30_06755</name>
</gene>
<comment type="caution">
    <text evidence="6">The sequence shown here is derived from an EMBL/GenBank/DDBJ whole genome shotgun (WGS) entry which is preliminary data.</text>
</comment>
<dbReference type="RefSeq" id="WP_140997259.1">
    <property type="nucleotide sequence ID" value="NZ_VDCZ01000004.1"/>
</dbReference>
<evidence type="ECO:0000256" key="1">
    <source>
        <dbReference type="ARBA" id="ARBA00010641"/>
    </source>
</evidence>
<protein>
    <submittedName>
        <fullName evidence="6">Sigma-70 family RNA polymerase sigma factor</fullName>
    </submittedName>
</protein>
<evidence type="ECO:0000256" key="3">
    <source>
        <dbReference type="ARBA" id="ARBA00023082"/>
    </source>
</evidence>
<dbReference type="Proteomes" id="UP000431264">
    <property type="component" value="Unassembled WGS sequence"/>
</dbReference>
<reference evidence="7" key="1">
    <citation type="submission" date="2019-05" db="EMBL/GenBank/DDBJ databases">
        <title>Flavobacterium profundi sp. nov., isolated from a deep-sea seamount.</title>
        <authorList>
            <person name="Zhang D.-C."/>
        </authorList>
    </citation>
    <scope>NUCLEOTIDE SEQUENCE [LARGE SCALE GENOMIC DNA]</scope>
    <source>
        <strain evidence="7">TP390</strain>
    </source>
</reference>
<sequence>MNTNFSIEDLRTGNNRIYSLLYKENKEAFYSYARKFTISEEEIEEVYQDALVVFYENIAEGRLTSFESSIKTYLFSIGKYKIYELLRRKKKIVSTITLEQVENIENLTHWNLEENVLDEQQEKVKTAFKNLGKRCQRILELFYTENKSIKEIMHLENYENENTVKAQKSRCMKSLREMITNKS</sequence>
<feature type="domain" description="RNA polymerase sigma-70 region 2" evidence="5">
    <location>
        <begin position="21"/>
        <end position="91"/>
    </location>
</feature>
<dbReference type="InterPro" id="IPR036388">
    <property type="entry name" value="WH-like_DNA-bd_sf"/>
</dbReference>
<evidence type="ECO:0000256" key="2">
    <source>
        <dbReference type="ARBA" id="ARBA00023015"/>
    </source>
</evidence>
<dbReference type="InterPro" id="IPR039425">
    <property type="entry name" value="RNA_pol_sigma-70-like"/>
</dbReference>
<accession>A0A6I4IGN6</accession>
<evidence type="ECO:0000313" key="6">
    <source>
        <dbReference type="EMBL" id="MVO08863.1"/>
    </source>
</evidence>
<evidence type="ECO:0000256" key="4">
    <source>
        <dbReference type="ARBA" id="ARBA00023163"/>
    </source>
</evidence>
<keyword evidence="3" id="KW-0731">Sigma factor</keyword>
<dbReference type="Pfam" id="PF04542">
    <property type="entry name" value="Sigma70_r2"/>
    <property type="match status" value="1"/>
</dbReference>
<dbReference type="InterPro" id="IPR013324">
    <property type="entry name" value="RNA_pol_sigma_r3/r4-like"/>
</dbReference>
<dbReference type="AlphaFoldDB" id="A0A6I4IGN6"/>
<keyword evidence="7" id="KW-1185">Reference proteome</keyword>
<dbReference type="SUPFAM" id="SSF88946">
    <property type="entry name" value="Sigma2 domain of RNA polymerase sigma factors"/>
    <property type="match status" value="1"/>
</dbReference>
<evidence type="ECO:0000313" key="7">
    <source>
        <dbReference type="Proteomes" id="UP000431264"/>
    </source>
</evidence>
<dbReference type="PANTHER" id="PTHR43133">
    <property type="entry name" value="RNA POLYMERASE ECF-TYPE SIGMA FACTO"/>
    <property type="match status" value="1"/>
</dbReference>
<dbReference type="GO" id="GO:0006352">
    <property type="term" value="P:DNA-templated transcription initiation"/>
    <property type="evidence" value="ECO:0007669"/>
    <property type="project" value="InterPro"/>
</dbReference>
<organism evidence="6 7">
    <name type="scientific">Flavobacterium profundi</name>
    <dbReference type="NCBI Taxonomy" id="1774945"/>
    <lineage>
        <taxon>Bacteria</taxon>
        <taxon>Pseudomonadati</taxon>
        <taxon>Bacteroidota</taxon>
        <taxon>Flavobacteriia</taxon>
        <taxon>Flavobacteriales</taxon>
        <taxon>Flavobacteriaceae</taxon>
        <taxon>Flavobacterium</taxon>
    </lineage>
</organism>
<dbReference type="GO" id="GO:0016987">
    <property type="term" value="F:sigma factor activity"/>
    <property type="evidence" value="ECO:0007669"/>
    <property type="project" value="UniProtKB-KW"/>
</dbReference>
<dbReference type="InterPro" id="IPR014284">
    <property type="entry name" value="RNA_pol_sigma-70_dom"/>
</dbReference>
<dbReference type="SUPFAM" id="SSF88659">
    <property type="entry name" value="Sigma3 and sigma4 domains of RNA polymerase sigma factors"/>
    <property type="match status" value="1"/>
</dbReference>
<name>A0A6I4IGN6_9FLAO</name>
<dbReference type="InterPro" id="IPR013325">
    <property type="entry name" value="RNA_pol_sigma_r2"/>
</dbReference>
<keyword evidence="2" id="KW-0805">Transcription regulation</keyword>
<dbReference type="NCBIfam" id="TIGR02937">
    <property type="entry name" value="sigma70-ECF"/>
    <property type="match status" value="1"/>
</dbReference>
<dbReference type="PANTHER" id="PTHR43133:SF46">
    <property type="entry name" value="RNA POLYMERASE SIGMA-70 FACTOR ECF SUBFAMILY"/>
    <property type="match status" value="1"/>
</dbReference>
<dbReference type="InterPro" id="IPR007627">
    <property type="entry name" value="RNA_pol_sigma70_r2"/>
</dbReference>
<evidence type="ECO:0000259" key="5">
    <source>
        <dbReference type="Pfam" id="PF04542"/>
    </source>
</evidence>
<keyword evidence="4" id="KW-0804">Transcription</keyword>
<comment type="similarity">
    <text evidence="1">Belongs to the sigma-70 factor family. ECF subfamily.</text>
</comment>